<evidence type="ECO:0000313" key="4">
    <source>
        <dbReference type="Proteomes" id="UP001233999"/>
    </source>
</evidence>
<dbReference type="Pfam" id="PF12796">
    <property type="entry name" value="Ank_2"/>
    <property type="match status" value="2"/>
</dbReference>
<dbReference type="InterPro" id="IPR051248">
    <property type="entry name" value="UPF0507/Ank_repeat_27"/>
</dbReference>
<proteinExistence type="predicted"/>
<dbReference type="GO" id="GO:0097422">
    <property type="term" value="C:tubular endosome"/>
    <property type="evidence" value="ECO:0007669"/>
    <property type="project" value="TreeGrafter"/>
</dbReference>
<sequence length="711" mass="80137">MEAAYDEDLNENSFFQILQTDHNELYQKATTEGWIICVPRTGSLPKYTLSDEDFFSHILIPSDELPESHFRTLNDREVKICNRLITVERNDISQPYSTHILFEETFYTSELSKYKVLCVENPLERHQDTSGQTDESKLVIVQGLRDCIDFLWTESGGKEVLEKMEEAINNFLTVNKILEFEPLQTQKDVVGALYTLCLQITLKDPRLKEKSKIDKHFLENIKVSVETYMHHGIYEKLFKGITACTACDDAYLNKVMRNLSDIQLRDLEVRLDLYDAIPYARRELVRIKGFSTVLGKIGCLKRMISSISKSNRSADGNSVSMIQNAIAADDLLPVIVFLVIKTGLPNWTAHLTYLKEFRFSSCNTCQVDEFSFLITTLEAAIEHIKCGILQGPTAPEGYENCEENSLNGGNSITNPSFGEKSCITYFFEQVRLGNVDKVRDIICKRPVFSNGPESHPRLCHPLCSCDKCESLLKKNLCDTKPTVHSCDDRGFTALHVACMYGRPLVVELLLNSGSNVNASDYSGSTPLHYAAAKGHQNALLLLLHSEAIVDACDNDGNTALHMSSNNGHEDCVKALLYFAEYSGVKMDPNFKNSNGNTALHQAARWGYENIIQILLEYGASPNIENKRQLTPIDYAHSLHVSKLLINVSQSVETNESQNEKINSGSQIISEVSTPTNLKHLIFLTKVQSQLKKKLQRKRKAYVASEPIQLMK</sequence>
<dbReference type="PROSITE" id="PS50297">
    <property type="entry name" value="ANK_REP_REGION"/>
    <property type="match status" value="4"/>
</dbReference>
<dbReference type="AlphaFoldDB" id="A0AAD7Z689"/>
<dbReference type="SUPFAM" id="SSF48403">
    <property type="entry name" value="Ankyrin repeat"/>
    <property type="match status" value="1"/>
</dbReference>
<dbReference type="GO" id="GO:0048812">
    <property type="term" value="P:neuron projection morphogenesis"/>
    <property type="evidence" value="ECO:0007669"/>
    <property type="project" value="TreeGrafter"/>
</dbReference>
<feature type="repeat" description="ANK" evidence="1">
    <location>
        <begin position="555"/>
        <end position="576"/>
    </location>
</feature>
<dbReference type="GO" id="GO:0005769">
    <property type="term" value="C:early endosome"/>
    <property type="evidence" value="ECO:0007669"/>
    <property type="project" value="TreeGrafter"/>
</dbReference>
<dbReference type="PANTHER" id="PTHR24170:SF2">
    <property type="entry name" value="ANKYRIN REPEAT DOMAIN-CONTAINING PROTEIN 27"/>
    <property type="match status" value="1"/>
</dbReference>
<gene>
    <name evidence="3" type="ORF">L9F63_007974</name>
</gene>
<reference evidence="3" key="2">
    <citation type="submission" date="2023-05" db="EMBL/GenBank/DDBJ databases">
        <authorList>
            <person name="Fouks B."/>
        </authorList>
    </citation>
    <scope>NUCLEOTIDE SEQUENCE</scope>
    <source>
        <strain evidence="3">Stay&amp;Tobe</strain>
        <tissue evidence="3">Testes</tissue>
    </source>
</reference>
<name>A0AAD7Z689_DIPPU</name>
<evidence type="ECO:0000256" key="1">
    <source>
        <dbReference type="PROSITE-ProRule" id="PRU00023"/>
    </source>
</evidence>
<dbReference type="SMART" id="SM00248">
    <property type="entry name" value="ANK"/>
    <property type="match status" value="4"/>
</dbReference>
<feature type="repeat" description="ANK" evidence="1">
    <location>
        <begin position="489"/>
        <end position="521"/>
    </location>
</feature>
<feature type="repeat" description="ANK" evidence="1">
    <location>
        <begin position="594"/>
        <end position="626"/>
    </location>
</feature>
<dbReference type="PANTHER" id="PTHR24170">
    <property type="entry name" value="ANKYRIN REPEAT DOMAIN-CONTAINING PROTEIN 27"/>
    <property type="match status" value="1"/>
</dbReference>
<dbReference type="InterPro" id="IPR003123">
    <property type="entry name" value="VPS9"/>
</dbReference>
<dbReference type="Pfam" id="PF02204">
    <property type="entry name" value="VPS9"/>
    <property type="match status" value="1"/>
</dbReference>
<dbReference type="InterPro" id="IPR036770">
    <property type="entry name" value="Ankyrin_rpt-contain_sf"/>
</dbReference>
<dbReference type="Gene3D" id="1.20.1050.80">
    <property type="entry name" value="VPS9 domain"/>
    <property type="match status" value="1"/>
</dbReference>
<dbReference type="GO" id="GO:0030133">
    <property type="term" value="C:transport vesicle"/>
    <property type="evidence" value="ECO:0007669"/>
    <property type="project" value="TreeGrafter"/>
</dbReference>
<dbReference type="PROSITE" id="PS51205">
    <property type="entry name" value="VPS9"/>
    <property type="match status" value="1"/>
</dbReference>
<keyword evidence="1" id="KW-0040">ANK repeat</keyword>
<organism evidence="3 4">
    <name type="scientific">Diploptera punctata</name>
    <name type="common">Pacific beetle cockroach</name>
    <dbReference type="NCBI Taxonomy" id="6984"/>
    <lineage>
        <taxon>Eukaryota</taxon>
        <taxon>Metazoa</taxon>
        <taxon>Ecdysozoa</taxon>
        <taxon>Arthropoda</taxon>
        <taxon>Hexapoda</taxon>
        <taxon>Insecta</taxon>
        <taxon>Pterygota</taxon>
        <taxon>Neoptera</taxon>
        <taxon>Polyneoptera</taxon>
        <taxon>Dictyoptera</taxon>
        <taxon>Blattodea</taxon>
        <taxon>Blaberoidea</taxon>
        <taxon>Blaberidae</taxon>
        <taxon>Diplopterinae</taxon>
        <taxon>Diploptera</taxon>
    </lineage>
</organism>
<feature type="repeat" description="ANK" evidence="1">
    <location>
        <begin position="522"/>
        <end position="554"/>
    </location>
</feature>
<dbReference type="PROSITE" id="PS50088">
    <property type="entry name" value="ANK_REPEAT"/>
    <property type="match status" value="4"/>
</dbReference>
<dbReference type="InterPro" id="IPR002110">
    <property type="entry name" value="Ankyrin_rpt"/>
</dbReference>
<dbReference type="Gene3D" id="1.25.40.20">
    <property type="entry name" value="Ankyrin repeat-containing domain"/>
    <property type="match status" value="3"/>
</dbReference>
<dbReference type="GO" id="GO:0045022">
    <property type="term" value="P:early endosome to late endosome transport"/>
    <property type="evidence" value="ECO:0007669"/>
    <property type="project" value="TreeGrafter"/>
</dbReference>
<dbReference type="GO" id="GO:0005085">
    <property type="term" value="F:guanyl-nucleotide exchange factor activity"/>
    <property type="evidence" value="ECO:0007669"/>
    <property type="project" value="TreeGrafter"/>
</dbReference>
<dbReference type="GO" id="GO:0000149">
    <property type="term" value="F:SNARE binding"/>
    <property type="evidence" value="ECO:0007669"/>
    <property type="project" value="TreeGrafter"/>
</dbReference>
<dbReference type="EMBL" id="JASPKZ010010256">
    <property type="protein sequence ID" value="KAJ9574849.1"/>
    <property type="molecule type" value="Genomic_DNA"/>
</dbReference>
<dbReference type="GO" id="GO:0043005">
    <property type="term" value="C:neuron projection"/>
    <property type="evidence" value="ECO:0007669"/>
    <property type="project" value="TreeGrafter"/>
</dbReference>
<evidence type="ECO:0000259" key="2">
    <source>
        <dbReference type="PROSITE" id="PS51205"/>
    </source>
</evidence>
<keyword evidence="4" id="KW-1185">Reference proteome</keyword>
<feature type="domain" description="VPS9" evidence="2">
    <location>
        <begin position="246"/>
        <end position="393"/>
    </location>
</feature>
<accession>A0AAD7Z689</accession>
<comment type="caution">
    <text evidence="3">The sequence shown here is derived from an EMBL/GenBank/DDBJ whole genome shotgun (WGS) entry which is preliminary data.</text>
</comment>
<dbReference type="GO" id="GO:0005886">
    <property type="term" value="C:plasma membrane"/>
    <property type="evidence" value="ECO:0007669"/>
    <property type="project" value="TreeGrafter"/>
</dbReference>
<dbReference type="SUPFAM" id="SSF109993">
    <property type="entry name" value="VPS9 domain"/>
    <property type="match status" value="1"/>
</dbReference>
<dbReference type="CDD" id="cd22885">
    <property type="entry name" value="ANKRD27_zf1"/>
    <property type="match status" value="1"/>
</dbReference>
<dbReference type="GO" id="GO:0005770">
    <property type="term" value="C:late endosome"/>
    <property type="evidence" value="ECO:0007669"/>
    <property type="project" value="TreeGrafter"/>
</dbReference>
<protein>
    <recommendedName>
        <fullName evidence="2">VPS9 domain-containing protein</fullName>
    </recommendedName>
</protein>
<reference evidence="3" key="1">
    <citation type="journal article" date="2023" name="IScience">
        <title>Live-bearing cockroach genome reveals convergent evolutionary mechanisms linked to viviparity in insects and beyond.</title>
        <authorList>
            <person name="Fouks B."/>
            <person name="Harrison M.C."/>
            <person name="Mikhailova A.A."/>
            <person name="Marchal E."/>
            <person name="English S."/>
            <person name="Carruthers M."/>
            <person name="Jennings E.C."/>
            <person name="Chiamaka E.L."/>
            <person name="Frigard R.A."/>
            <person name="Pippel M."/>
            <person name="Attardo G.M."/>
            <person name="Benoit J.B."/>
            <person name="Bornberg-Bauer E."/>
            <person name="Tobe S.S."/>
        </authorList>
    </citation>
    <scope>NUCLEOTIDE SEQUENCE</scope>
    <source>
        <strain evidence="3">Stay&amp;Tobe</strain>
    </source>
</reference>
<dbReference type="InterPro" id="IPR037191">
    <property type="entry name" value="VPS9_dom_sf"/>
</dbReference>
<dbReference type="PRINTS" id="PR01415">
    <property type="entry name" value="ANKYRIN"/>
</dbReference>
<evidence type="ECO:0000313" key="3">
    <source>
        <dbReference type="EMBL" id="KAJ9574849.1"/>
    </source>
</evidence>
<dbReference type="Proteomes" id="UP001233999">
    <property type="component" value="Unassembled WGS sequence"/>
</dbReference>